<evidence type="ECO:0000313" key="2">
    <source>
        <dbReference type="EMBL" id="JAU51939.1"/>
    </source>
</evidence>
<organism evidence="2">
    <name type="scientific">Noccaea caerulescens</name>
    <name type="common">Alpine penny-cress</name>
    <name type="synonym">Thlaspi caerulescens</name>
    <dbReference type="NCBI Taxonomy" id="107243"/>
    <lineage>
        <taxon>Eukaryota</taxon>
        <taxon>Viridiplantae</taxon>
        <taxon>Streptophyta</taxon>
        <taxon>Embryophyta</taxon>
        <taxon>Tracheophyta</taxon>
        <taxon>Spermatophyta</taxon>
        <taxon>Magnoliopsida</taxon>
        <taxon>eudicotyledons</taxon>
        <taxon>Gunneridae</taxon>
        <taxon>Pentapetalae</taxon>
        <taxon>rosids</taxon>
        <taxon>malvids</taxon>
        <taxon>Brassicales</taxon>
        <taxon>Brassicaceae</taxon>
        <taxon>Coluteocarpeae</taxon>
        <taxon>Noccaea</taxon>
    </lineage>
</organism>
<accession>A0A1J3G6R4</accession>
<gene>
    <name evidence="2" type="ORF">LC_TR12270_c2_g1_i1_g.42566</name>
</gene>
<protein>
    <recommendedName>
        <fullName evidence="1">Eukaryotic translation initiation factor 3 subunit G N-terminal domain-containing protein</fullName>
    </recommendedName>
</protein>
<dbReference type="Pfam" id="PF12353">
    <property type="entry name" value="eIF3g"/>
    <property type="match status" value="1"/>
</dbReference>
<dbReference type="EMBL" id="GEVK01000893">
    <property type="protein sequence ID" value="JAU51939.1"/>
    <property type="molecule type" value="Transcribed_RNA"/>
</dbReference>
<dbReference type="InterPro" id="IPR024675">
    <property type="entry name" value="eIF3g_N"/>
</dbReference>
<sequence length="101" mass="10861">MFGDAAKKDADSCLTMRSTEDVILERIRAPGFKAEEAKPSGDTMSGAVLMVCRLCLVKGDHWTARCPQRDLLSLKDEPLTAETCTAGTGTSKAEELVLAQT</sequence>
<feature type="domain" description="Eukaryotic translation initiation factor 3 subunit G N-terminal" evidence="1">
    <location>
        <begin position="2"/>
        <end position="71"/>
    </location>
</feature>
<evidence type="ECO:0000259" key="1">
    <source>
        <dbReference type="Pfam" id="PF12353"/>
    </source>
</evidence>
<name>A0A1J3G6R4_NOCCA</name>
<proteinExistence type="predicted"/>
<dbReference type="AlphaFoldDB" id="A0A1J3G6R4"/>
<reference evidence="2" key="1">
    <citation type="submission" date="2016-07" db="EMBL/GenBank/DDBJ databases">
        <title>De novo transcriptome assembly of four accessions of the metal hyperaccumulator plant Noccaea caerulescens.</title>
        <authorList>
            <person name="Blande D."/>
            <person name="Halimaa P."/>
            <person name="Tervahauta A.I."/>
            <person name="Aarts M.G."/>
            <person name="Karenlampi S.O."/>
        </authorList>
    </citation>
    <scope>NUCLEOTIDE SEQUENCE</scope>
</reference>